<dbReference type="Proteomes" id="UP000070700">
    <property type="component" value="Unassembled WGS sequence"/>
</dbReference>
<keyword evidence="1" id="KW-0732">Signal</keyword>
<dbReference type="RefSeq" id="XP_018061905.1">
    <property type="nucleotide sequence ID" value="XM_018216377.1"/>
</dbReference>
<evidence type="ECO:0000313" key="2">
    <source>
        <dbReference type="EMBL" id="KUJ07550.1"/>
    </source>
</evidence>
<proteinExistence type="predicted"/>
<name>A0A132B564_MOLSC</name>
<evidence type="ECO:0000313" key="3">
    <source>
        <dbReference type="Proteomes" id="UP000070700"/>
    </source>
</evidence>
<feature type="signal peptide" evidence="1">
    <location>
        <begin position="1"/>
        <end position="18"/>
    </location>
</feature>
<dbReference type="AlphaFoldDB" id="A0A132B564"/>
<gene>
    <name evidence="2" type="ORF">LY89DRAFT_691640</name>
</gene>
<dbReference type="InParanoid" id="A0A132B564"/>
<sequence>MKFLLLHIILAAASVASAIAVPSTVADTNIEKRGWGAACLLKCASVSGNVAEYAACLAACTAQGVPDGAVTVDE</sequence>
<keyword evidence="3" id="KW-1185">Reference proteome</keyword>
<evidence type="ECO:0000256" key="1">
    <source>
        <dbReference type="SAM" id="SignalP"/>
    </source>
</evidence>
<accession>A0A132B564</accession>
<reference evidence="2 3" key="1">
    <citation type="submission" date="2015-10" db="EMBL/GenBank/DDBJ databases">
        <title>Full genome of DAOMC 229536 Phialocephala scopiformis, a fungal endophyte of spruce producing the potent anti-insectan compound rugulosin.</title>
        <authorList>
            <consortium name="DOE Joint Genome Institute"/>
            <person name="Walker A.K."/>
            <person name="Frasz S.L."/>
            <person name="Seifert K.A."/>
            <person name="Miller J.D."/>
            <person name="Mondo S.J."/>
            <person name="Labutti K."/>
            <person name="Lipzen A."/>
            <person name="Dockter R."/>
            <person name="Kennedy M."/>
            <person name="Grigoriev I.V."/>
            <person name="Spatafora J.W."/>
        </authorList>
    </citation>
    <scope>NUCLEOTIDE SEQUENCE [LARGE SCALE GENOMIC DNA]</scope>
    <source>
        <strain evidence="2 3">CBS 120377</strain>
    </source>
</reference>
<protein>
    <submittedName>
        <fullName evidence="2">Uncharacterized protein</fullName>
    </submittedName>
</protein>
<dbReference type="EMBL" id="KQ947439">
    <property type="protein sequence ID" value="KUJ07550.1"/>
    <property type="molecule type" value="Genomic_DNA"/>
</dbReference>
<dbReference type="GeneID" id="28826103"/>
<dbReference type="KEGG" id="psco:LY89DRAFT_691640"/>
<organism evidence="2 3">
    <name type="scientific">Mollisia scopiformis</name>
    <name type="common">Conifer needle endophyte fungus</name>
    <name type="synonym">Phialocephala scopiformis</name>
    <dbReference type="NCBI Taxonomy" id="149040"/>
    <lineage>
        <taxon>Eukaryota</taxon>
        <taxon>Fungi</taxon>
        <taxon>Dikarya</taxon>
        <taxon>Ascomycota</taxon>
        <taxon>Pezizomycotina</taxon>
        <taxon>Leotiomycetes</taxon>
        <taxon>Helotiales</taxon>
        <taxon>Mollisiaceae</taxon>
        <taxon>Mollisia</taxon>
    </lineage>
</organism>
<feature type="chain" id="PRO_5007287864" evidence="1">
    <location>
        <begin position="19"/>
        <end position="74"/>
    </location>
</feature>